<accession>A0A8S5V3E6</accession>
<organism evidence="1">
    <name type="scientific">Caudovirales sp. ctVfb8</name>
    <dbReference type="NCBI Taxonomy" id="2825766"/>
    <lineage>
        <taxon>Viruses</taxon>
        <taxon>Duplodnaviria</taxon>
        <taxon>Heunggongvirae</taxon>
        <taxon>Uroviricota</taxon>
        <taxon>Caudoviricetes</taxon>
    </lineage>
</organism>
<evidence type="ECO:0000313" key="1">
    <source>
        <dbReference type="EMBL" id="DAG01237.1"/>
    </source>
</evidence>
<protein>
    <submittedName>
        <fullName evidence="1">Uncharacterized protein</fullName>
    </submittedName>
</protein>
<proteinExistence type="predicted"/>
<name>A0A8S5V3E6_9CAUD</name>
<dbReference type="EMBL" id="BK016189">
    <property type="protein sequence ID" value="DAG01237.1"/>
    <property type="molecule type" value="Genomic_DNA"/>
</dbReference>
<reference evidence="1" key="1">
    <citation type="journal article" date="2021" name="Proc. Natl. Acad. Sci. U.S.A.">
        <title>A Catalog of Tens of Thousands of Viruses from Human Metagenomes Reveals Hidden Associations with Chronic Diseases.</title>
        <authorList>
            <person name="Tisza M.J."/>
            <person name="Buck C.B."/>
        </authorList>
    </citation>
    <scope>NUCLEOTIDE SEQUENCE</scope>
    <source>
        <strain evidence="1">CtVfb8</strain>
    </source>
</reference>
<sequence length="420" mass="44851">MDNNALLLLMGAKEIKQNIGKAGQQGFGVGVYSGDPTDLARIELYPMEGCEDPTSANYGNYIHLNGSVMVFIPAFCYRIGNTSAPSYSRDGANALEIRDASLGEGDGWILHRAFIDGGVQKFGFFVDKYLCSKYAKDENIAVSVKGGNQISLSSMYEKSSSMAGCYGVCGDAINLSRARGEAYACMSVFQWSALSMLSLAHGQAATSVENCAWYDANYVYNFPKGSNRYTKDINDSSVTFTPHLQNESFGRTGSGTPFAKTTHNGQACGVADVNGCMWQPLLGLMLYETSGTVGVVKEACKMHNFTPTTYGELSDFDSVSGFSDTNPRWGSGSNCVFPTETSGARRALCGVLPVSGGASTQGTELFGNDLSLFSNDPTHDVFAAGNYSNGNEAGVWCRSVSLSWFIGNSLAGFRAAGYAN</sequence>